<evidence type="ECO:0000259" key="3">
    <source>
        <dbReference type="Pfam" id="PF04389"/>
    </source>
</evidence>
<accession>A0ABS9H8P1</accession>
<dbReference type="SUPFAM" id="SSF53187">
    <property type="entry name" value="Zn-dependent exopeptidases"/>
    <property type="match status" value="1"/>
</dbReference>
<dbReference type="EMBL" id="JAKJHZ010000005">
    <property type="protein sequence ID" value="MCF6377587.1"/>
    <property type="molecule type" value="Genomic_DNA"/>
</dbReference>
<gene>
    <name evidence="4" type="ORF">L2K70_08225</name>
</gene>
<dbReference type="Proteomes" id="UP001201161">
    <property type="component" value="Unassembled WGS sequence"/>
</dbReference>
<protein>
    <submittedName>
        <fullName evidence="4">M28 family peptidase</fullName>
    </submittedName>
</protein>
<comment type="caution">
    <text evidence="4">The sequence shown here is derived from an EMBL/GenBank/DDBJ whole genome shotgun (WGS) entry which is preliminary data.</text>
</comment>
<sequence>MARRRRFAVAAAALALTACSVDRADQALSEPQQTPSPESSSDASTEPPVEHSPRNTPQQRSVAPDDLDAPIAMGAVRHLAGTIGPREATSRSFRRAATWVGSAFERLGYDVSRQRVDVPAGTSWLGDPVPAGRSVNVIATPAGFDPTEPHLVVGAHLDTVAEAPGAEDNASGVGVVLAAASAVAERRTRLPVVFVAFGAEEPRGPGDDDHHFGSRAYVASLGPEERRAVRGMVSLDRVGVGTRVPVGSASGSDPVQRSLLAAGRRAGVATVADPDQRSSDHWSFVRAGLPGARLGSTSYAAYHDASDLPPVVSPAQLERTGRLLLAWLGPR</sequence>
<feature type="domain" description="Peptidase M28" evidence="3">
    <location>
        <begin position="136"/>
        <end position="327"/>
    </location>
</feature>
<dbReference type="InterPro" id="IPR045175">
    <property type="entry name" value="M28_fam"/>
</dbReference>
<evidence type="ECO:0000313" key="5">
    <source>
        <dbReference type="Proteomes" id="UP001201161"/>
    </source>
</evidence>
<proteinExistence type="predicted"/>
<evidence type="ECO:0000313" key="4">
    <source>
        <dbReference type="EMBL" id="MCF6377587.1"/>
    </source>
</evidence>
<keyword evidence="5" id="KW-1185">Reference proteome</keyword>
<feature type="compositionally biased region" description="Low complexity" evidence="1">
    <location>
        <begin position="29"/>
        <end position="41"/>
    </location>
</feature>
<keyword evidence="2" id="KW-0732">Signal</keyword>
<dbReference type="InterPro" id="IPR007484">
    <property type="entry name" value="Peptidase_M28"/>
</dbReference>
<dbReference type="PANTHER" id="PTHR12147">
    <property type="entry name" value="METALLOPEPTIDASE M28 FAMILY MEMBER"/>
    <property type="match status" value="1"/>
</dbReference>
<evidence type="ECO:0000256" key="1">
    <source>
        <dbReference type="SAM" id="MobiDB-lite"/>
    </source>
</evidence>
<reference evidence="4 5" key="1">
    <citation type="submission" date="2022-01" db="EMBL/GenBank/DDBJ databases">
        <title>Nocardioides sp. nov., an actinomycete isolated from mining soil.</title>
        <authorList>
            <person name="Liu L."/>
        </authorList>
    </citation>
    <scope>NUCLEOTIDE SEQUENCE [LARGE SCALE GENOMIC DNA]</scope>
    <source>
        <strain evidence="4 5">KLBMP 9356</strain>
    </source>
</reference>
<dbReference type="PROSITE" id="PS51257">
    <property type="entry name" value="PROKAR_LIPOPROTEIN"/>
    <property type="match status" value="1"/>
</dbReference>
<feature type="chain" id="PRO_5045247707" evidence="2">
    <location>
        <begin position="24"/>
        <end position="331"/>
    </location>
</feature>
<dbReference type="RefSeq" id="WP_236401159.1">
    <property type="nucleotide sequence ID" value="NZ_JAKJHZ010000005.1"/>
</dbReference>
<dbReference type="Pfam" id="PF04389">
    <property type="entry name" value="Peptidase_M28"/>
    <property type="match status" value="1"/>
</dbReference>
<feature type="region of interest" description="Disordered" evidence="1">
    <location>
        <begin position="25"/>
        <end position="65"/>
    </location>
</feature>
<feature type="signal peptide" evidence="2">
    <location>
        <begin position="1"/>
        <end position="23"/>
    </location>
</feature>
<name>A0ABS9H8P1_9ACTN</name>
<evidence type="ECO:0000256" key="2">
    <source>
        <dbReference type="SAM" id="SignalP"/>
    </source>
</evidence>
<organism evidence="4 5">
    <name type="scientific">Nocardioides potassii</name>
    <dbReference type="NCBI Taxonomy" id="2911371"/>
    <lineage>
        <taxon>Bacteria</taxon>
        <taxon>Bacillati</taxon>
        <taxon>Actinomycetota</taxon>
        <taxon>Actinomycetes</taxon>
        <taxon>Propionibacteriales</taxon>
        <taxon>Nocardioidaceae</taxon>
        <taxon>Nocardioides</taxon>
    </lineage>
</organism>
<dbReference type="PANTHER" id="PTHR12147:SF26">
    <property type="entry name" value="PEPTIDASE M28 DOMAIN-CONTAINING PROTEIN"/>
    <property type="match status" value="1"/>
</dbReference>
<dbReference type="Gene3D" id="3.40.630.10">
    <property type="entry name" value="Zn peptidases"/>
    <property type="match status" value="1"/>
</dbReference>